<dbReference type="GO" id="GO:0009307">
    <property type="term" value="P:DNA restriction-modification system"/>
    <property type="evidence" value="ECO:0007669"/>
    <property type="project" value="InterPro"/>
</dbReference>
<dbReference type="GO" id="GO:0015666">
    <property type="term" value="F:restriction endodeoxyribonuclease activity"/>
    <property type="evidence" value="ECO:0007669"/>
    <property type="project" value="TreeGrafter"/>
</dbReference>
<keyword evidence="3" id="KW-1185">Reference proteome</keyword>
<dbReference type="GO" id="GO:0003677">
    <property type="term" value="F:DNA binding"/>
    <property type="evidence" value="ECO:0007669"/>
    <property type="project" value="InterPro"/>
</dbReference>
<dbReference type="AlphaFoldDB" id="A0A1M5VKZ6"/>
<feature type="domain" description="Restriction endonuclease type IV Mrr" evidence="1">
    <location>
        <begin position="146"/>
        <end position="256"/>
    </location>
</feature>
<organism evidence="2 3">
    <name type="scientific">Chryseobacterium oranimense</name>
    <dbReference type="NCBI Taxonomy" id="421058"/>
    <lineage>
        <taxon>Bacteria</taxon>
        <taxon>Pseudomonadati</taxon>
        <taxon>Bacteroidota</taxon>
        <taxon>Flavobacteriia</taxon>
        <taxon>Flavobacteriales</taxon>
        <taxon>Weeksellaceae</taxon>
        <taxon>Chryseobacterium group</taxon>
        <taxon>Chryseobacterium</taxon>
    </lineage>
</organism>
<dbReference type="InterPro" id="IPR011335">
    <property type="entry name" value="Restrct_endonuc-II-like"/>
</dbReference>
<evidence type="ECO:0000259" key="1">
    <source>
        <dbReference type="Pfam" id="PF04471"/>
    </source>
</evidence>
<accession>A0A1M5VKZ6</accession>
<dbReference type="InterPro" id="IPR011856">
    <property type="entry name" value="tRNA_endonuc-like_dom_sf"/>
</dbReference>
<sequence>MSIFEYNNFDSPLSVGDDNPHMKKCVFCQNKLEVFSINDYWDVDLKEIYNFHQLGKSWVHEEGMDEEMWELDLSTYSCEVYFHHCNKCGWWRIIKDVTVSAKVWQLWQFFYGTAGLSKKLDLHNIDVPINEISKYLLAKYEARFSLHPKLFEDVTGQVFKNLGYDAIVTGYSNDGGIDVILEKQGKQIGVQVKRYKNKIKVDQIRELTGALFLSGIPSGIFVTTSDFQSGANKVVQKSSNKGMPIELINATRFYDILKLTTESKLDKENIRNKLELALNSKLFSYNWENPMNSL</sequence>
<dbReference type="PANTHER" id="PTHR30015">
    <property type="entry name" value="MRR RESTRICTION SYSTEM PROTEIN"/>
    <property type="match status" value="1"/>
</dbReference>
<dbReference type="OrthoDB" id="9803736at2"/>
<proteinExistence type="predicted"/>
<dbReference type="InterPro" id="IPR052906">
    <property type="entry name" value="Type_IV_Methyl-Rstrct_Enzyme"/>
</dbReference>
<dbReference type="Proteomes" id="UP000184047">
    <property type="component" value="Unassembled WGS sequence"/>
</dbReference>
<name>A0A1M5VKZ6_9FLAO</name>
<reference evidence="3" key="1">
    <citation type="submission" date="2016-11" db="EMBL/GenBank/DDBJ databases">
        <authorList>
            <person name="Varghese N."/>
            <person name="Submissions S."/>
        </authorList>
    </citation>
    <scope>NUCLEOTIDE SEQUENCE [LARGE SCALE GENOMIC DNA]</scope>
    <source>
        <strain evidence="3">DSM 19055</strain>
    </source>
</reference>
<evidence type="ECO:0000313" key="2">
    <source>
        <dbReference type="EMBL" id="SHH75897.1"/>
    </source>
</evidence>
<dbReference type="InterPro" id="IPR007560">
    <property type="entry name" value="Restrct_endonuc_IV_Mrr"/>
</dbReference>
<dbReference type="STRING" id="421058.SAMN05421866_3672"/>
<dbReference type="SUPFAM" id="SSF52980">
    <property type="entry name" value="Restriction endonuclease-like"/>
    <property type="match status" value="1"/>
</dbReference>
<dbReference type="Gene3D" id="3.40.1350.10">
    <property type="match status" value="1"/>
</dbReference>
<evidence type="ECO:0000313" key="3">
    <source>
        <dbReference type="Proteomes" id="UP000184047"/>
    </source>
</evidence>
<dbReference type="Pfam" id="PF04471">
    <property type="entry name" value="Mrr_cat"/>
    <property type="match status" value="1"/>
</dbReference>
<dbReference type="RefSeq" id="WP_073065646.1">
    <property type="nucleotide sequence ID" value="NZ_FQWT01000006.1"/>
</dbReference>
<protein>
    <submittedName>
        <fullName evidence="2">Restriction system protein</fullName>
    </submittedName>
</protein>
<gene>
    <name evidence="2" type="ORF">SAMN05421866_3672</name>
</gene>
<dbReference type="EMBL" id="FQWT01000006">
    <property type="protein sequence ID" value="SHH75897.1"/>
    <property type="molecule type" value="Genomic_DNA"/>
</dbReference>
<dbReference type="PANTHER" id="PTHR30015:SF7">
    <property type="entry name" value="TYPE IV METHYL-DIRECTED RESTRICTION ENZYME ECOKMRR"/>
    <property type="match status" value="1"/>
</dbReference>